<evidence type="ECO:0000256" key="11">
    <source>
        <dbReference type="ARBA" id="ARBA00023268"/>
    </source>
</evidence>
<feature type="binding site" evidence="17">
    <location>
        <position position="359"/>
    </location>
    <ligand>
        <name>UDP-N-acetyl-alpha-D-glucosamine</name>
        <dbReference type="ChEBI" id="CHEBI:57705"/>
    </ligand>
</feature>
<dbReference type="InterPro" id="IPR025877">
    <property type="entry name" value="MobA-like_NTP_Trfase"/>
</dbReference>
<feature type="binding site" evidence="17">
    <location>
        <position position="178"/>
    </location>
    <ligand>
        <name>UDP-N-acetyl-alpha-D-glucosamine</name>
        <dbReference type="ChEBI" id="CHEBI:57705"/>
    </ligand>
</feature>
<evidence type="ECO:0000256" key="1">
    <source>
        <dbReference type="ARBA" id="ARBA00007707"/>
    </source>
</evidence>
<evidence type="ECO:0000256" key="7">
    <source>
        <dbReference type="ARBA" id="ARBA00022737"/>
    </source>
</evidence>
<dbReference type="GO" id="GO:0071555">
    <property type="term" value="P:cell wall organization"/>
    <property type="evidence" value="ECO:0007669"/>
    <property type="project" value="UniProtKB-KW"/>
</dbReference>
<feature type="binding site" evidence="17">
    <location>
        <position position="431"/>
    </location>
    <ligand>
        <name>acetyl-CoA</name>
        <dbReference type="ChEBI" id="CHEBI:57288"/>
    </ligand>
</feature>
<dbReference type="PANTHER" id="PTHR43584">
    <property type="entry name" value="NUCLEOTIDYL TRANSFERASE"/>
    <property type="match status" value="1"/>
</dbReference>
<dbReference type="EMBL" id="CP050692">
    <property type="protein sequence ID" value="QIT44947.1"/>
    <property type="molecule type" value="Genomic_DNA"/>
</dbReference>
<evidence type="ECO:0000313" key="21">
    <source>
        <dbReference type="Proteomes" id="UP000502504"/>
    </source>
</evidence>
<feature type="binding site" evidence="17">
    <location>
        <position position="236"/>
    </location>
    <ligand>
        <name>UDP-N-acetyl-alpha-D-glucosamine</name>
        <dbReference type="ChEBI" id="CHEBI:57705"/>
    </ligand>
</feature>
<evidence type="ECO:0000256" key="9">
    <source>
        <dbReference type="ARBA" id="ARBA00022960"/>
    </source>
</evidence>
<dbReference type="InterPro" id="IPR029044">
    <property type="entry name" value="Nucleotide-diphossugar_trans"/>
</dbReference>
<evidence type="ECO:0000256" key="13">
    <source>
        <dbReference type="ARBA" id="ARBA00023316"/>
    </source>
</evidence>
<dbReference type="Gene3D" id="2.160.10.10">
    <property type="entry name" value="Hexapeptide repeat proteins"/>
    <property type="match status" value="1"/>
</dbReference>
<comment type="function">
    <text evidence="16 17">Catalyzes the last two sequential reactions in the de novo biosynthetic pathway for UDP-N-acetylglucosamine (UDP-GlcNAc). The C-terminal domain catalyzes the transfer of acetyl group from acetyl coenzyme A to glucosamine-1-phosphate (GlcN-1-P) to produce N-acetylglucosamine-1-phosphate (GlcNAc-1-P), which is converted into UDP-GlcNAc by the transfer of uridine 5-monophosphate (from uridine 5-triphosphate), a reaction catalyzed by the N-terminal domain.</text>
</comment>
<dbReference type="Gene3D" id="3.90.550.10">
    <property type="entry name" value="Spore Coat Polysaccharide Biosynthesis Protein SpsA, Chain A"/>
    <property type="match status" value="1"/>
</dbReference>
<dbReference type="NCBIfam" id="TIGR01173">
    <property type="entry name" value="glmU"/>
    <property type="match status" value="1"/>
</dbReference>
<evidence type="ECO:0000256" key="8">
    <source>
        <dbReference type="ARBA" id="ARBA00022842"/>
    </source>
</evidence>
<dbReference type="HAMAP" id="MF_01631">
    <property type="entry name" value="GlmU"/>
    <property type="match status" value="1"/>
</dbReference>
<comment type="similarity">
    <text evidence="2 17">In the N-terminal section; belongs to the N-acetylglucosamine-1-phosphate uridyltransferase family.</text>
</comment>
<evidence type="ECO:0000256" key="4">
    <source>
        <dbReference type="ARBA" id="ARBA00022679"/>
    </source>
</evidence>
<evidence type="ECO:0000256" key="6">
    <source>
        <dbReference type="ARBA" id="ARBA00022723"/>
    </source>
</evidence>
<dbReference type="InterPro" id="IPR038009">
    <property type="entry name" value="GlmU_C_LbH"/>
</dbReference>
<evidence type="ECO:0000256" key="17">
    <source>
        <dbReference type="HAMAP-Rule" id="MF_01631"/>
    </source>
</evidence>
<feature type="domain" description="MobA-like NTP transferase" evidence="19">
    <location>
        <begin position="9"/>
        <end position="139"/>
    </location>
</feature>
<sequence>MSAIRPAAVVVLAAGEGTRMKSATPKVLHEICGRSLVGHVLAAARELEPEHLVVVVGHARELVAGHLGEIDSEVRTAVQAEQNGTGHAVRMGLEELGGGVDGTVVVVCGDTPLLTGATLAALAATHEADGNAVTVLTAEVPDATGYGRIVRDEATGAVTAIVEHKDATEAQRAIREINSGVFAFDGALLADALKKVRTDNSQGEEYLTDVLGILREAGHRVGASVAGDHREIAGINNRVQLSEARRILNDRLLTAAMLSGVTVVDPASTWVDVTVTFGQDAIVQPGTQLLGATQVGEGAEVGPNSRLKDTVVGAGARVDNTVSDTAHIGAHATVGPFAYLRPGTRLGAKGKIGTYVETKNASIGEGTKIPHLSYVGDATIGDQTNIGAASVFVNYDGQDKHHTTVGSHCRTGSDNMFVAPVTIGDGAYTAAGSVITKDVPPGSLAVARGQQRNIEGWVARKRPGSAAAKAAEAASRPGDAED</sequence>
<evidence type="ECO:0000256" key="3">
    <source>
        <dbReference type="ARBA" id="ARBA00022490"/>
    </source>
</evidence>
<proteinExistence type="inferred from homology"/>
<dbReference type="GO" id="GO:0016020">
    <property type="term" value="C:membrane"/>
    <property type="evidence" value="ECO:0007669"/>
    <property type="project" value="GOC"/>
</dbReference>
<dbReference type="InterPro" id="IPR011004">
    <property type="entry name" value="Trimer_LpxA-like_sf"/>
</dbReference>
<feature type="binding site" evidence="17">
    <location>
        <position position="385"/>
    </location>
    <ligand>
        <name>UDP-N-acetyl-alpha-D-glucosamine</name>
        <dbReference type="ChEBI" id="CHEBI:57705"/>
    </ligand>
</feature>
<feature type="binding site" evidence="17">
    <location>
        <begin position="12"/>
        <end position="15"/>
    </location>
    <ligand>
        <name>UDP-N-acetyl-alpha-D-glucosamine</name>
        <dbReference type="ChEBI" id="CHEBI:57705"/>
    </ligand>
</feature>
<feature type="binding site" evidence="17">
    <location>
        <position position="147"/>
    </location>
    <ligand>
        <name>UDP-N-acetyl-alpha-D-glucosamine</name>
        <dbReference type="ChEBI" id="CHEBI:57705"/>
    </ligand>
</feature>
<evidence type="ECO:0000256" key="16">
    <source>
        <dbReference type="ARBA" id="ARBA00049628"/>
    </source>
</evidence>
<evidence type="ECO:0000256" key="15">
    <source>
        <dbReference type="ARBA" id="ARBA00048493"/>
    </source>
</evidence>
<feature type="binding site" evidence="17">
    <location>
        <position position="448"/>
    </location>
    <ligand>
        <name>acetyl-CoA</name>
        <dbReference type="ChEBI" id="CHEBI:57288"/>
    </ligand>
</feature>
<evidence type="ECO:0000259" key="19">
    <source>
        <dbReference type="Pfam" id="PF12804"/>
    </source>
</evidence>
<reference evidence="20 21" key="1">
    <citation type="submission" date="2020-03" db="EMBL/GenBank/DDBJ databases">
        <title>Is there a link between lipid content and antibiotic production in Streptomyces?</title>
        <authorList>
            <person name="David M."/>
            <person name="Lejeune C."/>
            <person name="Abreu S."/>
            <person name="Thibessard A."/>
            <person name="Leblond P."/>
            <person name="Chaminade P."/>
            <person name="Virolle M.-J."/>
        </authorList>
    </citation>
    <scope>NUCLEOTIDE SEQUENCE [LARGE SCALE GENOMIC DNA]</scope>
    <source>
        <strain evidence="20 21">DSM 41481</strain>
    </source>
</reference>
<dbReference type="GO" id="GO:0006048">
    <property type="term" value="P:UDP-N-acetylglucosamine biosynthetic process"/>
    <property type="evidence" value="ECO:0007669"/>
    <property type="project" value="InterPro"/>
</dbReference>
<evidence type="ECO:0000256" key="10">
    <source>
        <dbReference type="ARBA" id="ARBA00022984"/>
    </source>
</evidence>
<keyword evidence="6 17" id="KW-0479">Metal-binding</keyword>
<keyword evidence="9 17" id="KW-0133">Cell shape</keyword>
<evidence type="ECO:0000256" key="18">
    <source>
        <dbReference type="SAM" id="MobiDB-lite"/>
    </source>
</evidence>
<keyword evidence="7 17" id="KW-0677">Repeat</keyword>
<keyword evidence="8 17" id="KW-0460">Magnesium</keyword>
<dbReference type="InterPro" id="IPR050065">
    <property type="entry name" value="GlmU-like"/>
</dbReference>
<dbReference type="Pfam" id="PF12804">
    <property type="entry name" value="NTP_transf_3"/>
    <property type="match status" value="1"/>
</dbReference>
<dbReference type="GO" id="GO:0000902">
    <property type="term" value="P:cell morphogenesis"/>
    <property type="evidence" value="ECO:0007669"/>
    <property type="project" value="UniProtKB-UniRule"/>
</dbReference>
<dbReference type="GeneID" id="93957212"/>
<keyword evidence="5 17" id="KW-0548">Nucleotidyltransferase</keyword>
<gene>
    <name evidence="17 20" type="primary">glmU</name>
    <name evidence="20" type="ORF">HCX60_16475</name>
</gene>
<dbReference type="RefSeq" id="WP_078636974.1">
    <property type="nucleotide sequence ID" value="NZ_CM007717.1"/>
</dbReference>
<dbReference type="Proteomes" id="UP000502504">
    <property type="component" value="Chromosome"/>
</dbReference>
<evidence type="ECO:0000256" key="5">
    <source>
        <dbReference type="ARBA" id="ARBA00022695"/>
    </source>
</evidence>
<comment type="catalytic activity">
    <reaction evidence="14 17">
        <text>alpha-D-glucosamine 1-phosphate + acetyl-CoA = N-acetyl-alpha-D-glucosamine 1-phosphate + CoA + H(+)</text>
        <dbReference type="Rhea" id="RHEA:13725"/>
        <dbReference type="ChEBI" id="CHEBI:15378"/>
        <dbReference type="ChEBI" id="CHEBI:57287"/>
        <dbReference type="ChEBI" id="CHEBI:57288"/>
        <dbReference type="ChEBI" id="CHEBI:57776"/>
        <dbReference type="ChEBI" id="CHEBI:58516"/>
        <dbReference type="EC" id="2.3.1.157"/>
    </reaction>
</comment>
<feature type="region of interest" description="Linker" evidence="17">
    <location>
        <begin position="239"/>
        <end position="259"/>
    </location>
</feature>
<feature type="binding site" evidence="17">
    <location>
        <position position="26"/>
    </location>
    <ligand>
        <name>UDP-N-acetyl-alpha-D-glucosamine</name>
        <dbReference type="ChEBI" id="CHEBI:57705"/>
    </ligand>
</feature>
<keyword evidence="10 17" id="KW-0573">Peptidoglycan synthesis</keyword>
<keyword evidence="3 17" id="KW-0963">Cytoplasm</keyword>
<dbReference type="PANTHER" id="PTHR43584:SF3">
    <property type="entry name" value="BIFUNCTIONAL PROTEIN GLMU"/>
    <property type="match status" value="1"/>
</dbReference>
<accession>A0AAE7CL08</accession>
<keyword evidence="4 17" id="KW-0808">Transferase</keyword>
<feature type="binding site" evidence="17">
    <location>
        <position position="341"/>
    </location>
    <ligand>
        <name>UDP-N-acetyl-alpha-D-glucosamine</name>
        <dbReference type="ChEBI" id="CHEBI:57705"/>
    </ligand>
</feature>
<evidence type="ECO:0000313" key="20">
    <source>
        <dbReference type="EMBL" id="QIT44947.1"/>
    </source>
</evidence>
<dbReference type="EC" id="2.3.1.157" evidence="17"/>
<protein>
    <recommendedName>
        <fullName evidence="17">Bifunctional protein GlmU</fullName>
    </recommendedName>
    <domain>
        <recommendedName>
            <fullName evidence="17">UDP-N-acetylglucosamine pyrophosphorylase</fullName>
            <ecNumber evidence="17">2.7.7.23</ecNumber>
        </recommendedName>
        <alternativeName>
            <fullName evidence="17">N-acetylglucosamine-1-phosphate uridyltransferase</fullName>
        </alternativeName>
    </domain>
    <domain>
        <recommendedName>
            <fullName evidence="17">Glucosamine-1-phosphate N-acetyltransferase</fullName>
            <ecNumber evidence="17">2.3.1.157</ecNumber>
        </recommendedName>
    </domain>
</protein>
<feature type="region of interest" description="Pyrophosphorylase" evidence="17">
    <location>
        <begin position="1"/>
        <end position="238"/>
    </location>
</feature>
<feature type="active site" description="Proton acceptor" evidence="17">
    <location>
        <position position="371"/>
    </location>
</feature>
<feature type="binding site" evidence="17">
    <location>
        <position position="413"/>
    </location>
    <ligand>
        <name>acetyl-CoA</name>
        <dbReference type="ChEBI" id="CHEBI:57288"/>
    </ligand>
</feature>
<comment type="pathway">
    <text evidence="17">Bacterial outer membrane biogenesis; LPS lipid A biosynthesis.</text>
</comment>
<feature type="binding site" evidence="17">
    <location>
        <begin position="394"/>
        <end position="395"/>
    </location>
    <ligand>
        <name>acetyl-CoA</name>
        <dbReference type="ChEBI" id="CHEBI:57288"/>
    </ligand>
</feature>
<feature type="binding site" evidence="17">
    <location>
        <position position="236"/>
    </location>
    <ligand>
        <name>Mg(2+)</name>
        <dbReference type="ChEBI" id="CHEBI:18420"/>
    </ligand>
</feature>
<feature type="binding site" evidence="17">
    <location>
        <position position="163"/>
    </location>
    <ligand>
        <name>UDP-N-acetyl-alpha-D-glucosamine</name>
        <dbReference type="ChEBI" id="CHEBI:57705"/>
    </ligand>
</feature>
<feature type="binding site" evidence="17">
    <location>
        <position position="110"/>
    </location>
    <ligand>
        <name>Mg(2+)</name>
        <dbReference type="ChEBI" id="CHEBI:18420"/>
    </ligand>
</feature>
<dbReference type="CDD" id="cd02540">
    <property type="entry name" value="GT2_GlmU_N_bac"/>
    <property type="match status" value="1"/>
</dbReference>
<comment type="caution">
    <text evidence="17">Lacks conserved residue(s) required for the propagation of feature annotation.</text>
</comment>
<evidence type="ECO:0000256" key="12">
    <source>
        <dbReference type="ARBA" id="ARBA00023315"/>
    </source>
</evidence>
<evidence type="ECO:0000256" key="2">
    <source>
        <dbReference type="ARBA" id="ARBA00007947"/>
    </source>
</evidence>
<feature type="region of interest" description="N-acetyltransferase" evidence="17">
    <location>
        <begin position="260"/>
        <end position="482"/>
    </location>
</feature>
<feature type="binding site" evidence="17">
    <location>
        <position position="374"/>
    </location>
    <ligand>
        <name>UDP-N-acetyl-alpha-D-glucosamine</name>
        <dbReference type="ChEBI" id="CHEBI:57705"/>
    </ligand>
</feature>
<dbReference type="NCBIfam" id="NF010932">
    <property type="entry name" value="PRK14352.1"/>
    <property type="match status" value="1"/>
</dbReference>
<organism evidence="20 21">
    <name type="scientific">Streptomyces antibioticus</name>
    <dbReference type="NCBI Taxonomy" id="1890"/>
    <lineage>
        <taxon>Bacteria</taxon>
        <taxon>Bacillati</taxon>
        <taxon>Actinomycetota</taxon>
        <taxon>Actinomycetes</taxon>
        <taxon>Kitasatosporales</taxon>
        <taxon>Streptomycetaceae</taxon>
        <taxon>Streptomyces</taxon>
    </lineage>
</organism>
<comment type="subcellular location">
    <subcellularLocation>
        <location evidence="17">Cytoplasm</location>
    </subcellularLocation>
</comment>
<feature type="binding site" evidence="17">
    <location>
        <begin position="84"/>
        <end position="85"/>
    </location>
    <ligand>
        <name>UDP-N-acetyl-alpha-D-glucosamine</name>
        <dbReference type="ChEBI" id="CHEBI:57705"/>
    </ligand>
</feature>
<dbReference type="GO" id="GO:0009245">
    <property type="term" value="P:lipid A biosynthetic process"/>
    <property type="evidence" value="ECO:0007669"/>
    <property type="project" value="UniProtKB-UniRule"/>
</dbReference>
<dbReference type="GO" id="GO:0009252">
    <property type="term" value="P:peptidoglycan biosynthetic process"/>
    <property type="evidence" value="ECO:0007669"/>
    <property type="project" value="UniProtKB-UniRule"/>
</dbReference>
<dbReference type="InterPro" id="IPR005882">
    <property type="entry name" value="Bifunctional_GlmU"/>
</dbReference>
<comment type="pathway">
    <text evidence="17">Nucleotide-sugar biosynthesis; UDP-N-acetyl-alpha-D-glucosamine biosynthesis; N-acetyl-alpha-D-glucosamine 1-phosphate from alpha-D-glucosamine 6-phosphate (route II): step 2/2.</text>
</comment>
<comment type="catalytic activity">
    <reaction evidence="15 17">
        <text>N-acetyl-alpha-D-glucosamine 1-phosphate + UTP + H(+) = UDP-N-acetyl-alpha-D-glucosamine + diphosphate</text>
        <dbReference type="Rhea" id="RHEA:13509"/>
        <dbReference type="ChEBI" id="CHEBI:15378"/>
        <dbReference type="ChEBI" id="CHEBI:33019"/>
        <dbReference type="ChEBI" id="CHEBI:46398"/>
        <dbReference type="ChEBI" id="CHEBI:57705"/>
        <dbReference type="ChEBI" id="CHEBI:57776"/>
        <dbReference type="EC" id="2.7.7.23"/>
    </reaction>
</comment>
<dbReference type="GO" id="GO:0000287">
    <property type="term" value="F:magnesium ion binding"/>
    <property type="evidence" value="ECO:0007669"/>
    <property type="project" value="UniProtKB-UniRule"/>
</dbReference>
<dbReference type="AlphaFoldDB" id="A0AAE7CL08"/>
<keyword evidence="11 17" id="KW-0511">Multifunctional enzyme</keyword>
<feature type="binding site" evidence="17">
    <location>
        <position position="388"/>
    </location>
    <ligand>
        <name>acetyl-CoA</name>
        <dbReference type="ChEBI" id="CHEBI:57288"/>
    </ligand>
</feature>
<keyword evidence="12 17" id="KW-0012">Acyltransferase</keyword>
<dbReference type="GO" id="GO:0003977">
    <property type="term" value="F:UDP-N-acetylglucosamine diphosphorylase activity"/>
    <property type="evidence" value="ECO:0007669"/>
    <property type="project" value="UniProtKB-UniRule"/>
</dbReference>
<dbReference type="CDD" id="cd03353">
    <property type="entry name" value="LbH_GlmU_C"/>
    <property type="match status" value="1"/>
</dbReference>
<dbReference type="SUPFAM" id="SSF51161">
    <property type="entry name" value="Trimeric LpxA-like enzymes"/>
    <property type="match status" value="1"/>
</dbReference>
<feature type="region of interest" description="Disordered" evidence="18">
    <location>
        <begin position="458"/>
        <end position="482"/>
    </location>
</feature>
<evidence type="ECO:0000256" key="14">
    <source>
        <dbReference type="ARBA" id="ARBA00048247"/>
    </source>
</evidence>
<dbReference type="SUPFAM" id="SSF53448">
    <property type="entry name" value="Nucleotide-diphospho-sugar transferases"/>
    <property type="match status" value="1"/>
</dbReference>
<feature type="compositionally biased region" description="Low complexity" evidence="18">
    <location>
        <begin position="464"/>
        <end position="482"/>
    </location>
</feature>
<dbReference type="GO" id="GO:0005737">
    <property type="term" value="C:cytoplasm"/>
    <property type="evidence" value="ECO:0007669"/>
    <property type="project" value="UniProtKB-SubCell"/>
</dbReference>
<keyword evidence="13 17" id="KW-0961">Cell wall biogenesis/degradation</keyword>
<dbReference type="GO" id="GO:0008360">
    <property type="term" value="P:regulation of cell shape"/>
    <property type="evidence" value="ECO:0007669"/>
    <property type="project" value="UniProtKB-KW"/>
</dbReference>
<feature type="binding site" evidence="17">
    <location>
        <position position="79"/>
    </location>
    <ligand>
        <name>UDP-N-acetyl-alpha-D-glucosamine</name>
        <dbReference type="ChEBI" id="CHEBI:57705"/>
    </ligand>
</feature>
<comment type="similarity">
    <text evidence="1 17">In the C-terminal section; belongs to the transferase hexapeptide repeat family.</text>
</comment>
<comment type="pathway">
    <text evidence="17">Nucleotide-sugar biosynthesis; UDP-N-acetyl-alpha-D-glucosamine biosynthesis; UDP-N-acetyl-alpha-D-glucosamine from N-acetyl-alpha-D-glucosamine 1-phosphate: step 1/1.</text>
</comment>
<name>A0AAE7CL08_STRAT</name>
<dbReference type="GO" id="GO:0019134">
    <property type="term" value="F:glucosamine-1-phosphate N-acetyltransferase activity"/>
    <property type="evidence" value="ECO:0007669"/>
    <property type="project" value="UniProtKB-UniRule"/>
</dbReference>
<comment type="subunit">
    <text evidence="17">Homotrimer.</text>
</comment>
<comment type="cofactor">
    <cofactor evidence="17">
        <name>Mg(2+)</name>
        <dbReference type="ChEBI" id="CHEBI:18420"/>
    </cofactor>
    <text evidence="17">Binds 1 Mg(2+) ion per subunit.</text>
</comment>
<dbReference type="EC" id="2.7.7.23" evidence="17"/>